<organism evidence="1 2">
    <name type="scientific">Aureobasidium pullulans</name>
    <name type="common">Black yeast</name>
    <name type="synonym">Pullularia pullulans</name>
    <dbReference type="NCBI Taxonomy" id="5580"/>
    <lineage>
        <taxon>Eukaryota</taxon>
        <taxon>Fungi</taxon>
        <taxon>Dikarya</taxon>
        <taxon>Ascomycota</taxon>
        <taxon>Pezizomycotina</taxon>
        <taxon>Dothideomycetes</taxon>
        <taxon>Dothideomycetidae</taxon>
        <taxon>Dothideales</taxon>
        <taxon>Saccotheciaceae</taxon>
        <taxon>Aureobasidium</taxon>
    </lineage>
</organism>
<evidence type="ECO:0000313" key="1">
    <source>
        <dbReference type="EMBL" id="KAK5999396.1"/>
    </source>
</evidence>
<proteinExistence type="predicted"/>
<reference evidence="1 2" key="1">
    <citation type="submission" date="2023-11" db="EMBL/GenBank/DDBJ databases">
        <title>Draft genome sequence and annotation of the polyextremotolerant black yeast-like fungus Aureobasidium pullulans NRRL 62042.</title>
        <authorList>
            <person name="Dielentheis-Frenken M.R.E."/>
            <person name="Wibberg D."/>
            <person name="Blank L.M."/>
            <person name="Tiso T."/>
        </authorList>
    </citation>
    <scope>NUCLEOTIDE SEQUENCE [LARGE SCALE GENOMIC DNA]</scope>
    <source>
        <strain evidence="1 2">NRRL 62042</strain>
    </source>
</reference>
<sequence>MGHPGCHHEWCFLCEADWGDCLGSCEGTYEDARWLNEEDGFELEDWEVEEIATEEAAAAAQLSAEFSDWELSSADAFLRSLHVVMIVYKEDIAENVPEVSEGLVWAGETLYATSNEPLGEELYHTISWRITEVRSRQTPSVTGPNDPLYARNHEVLEEFLMPLRYIRSAEFIDAEEEATRMLALNYESDQTEDLRSQESVLLSLVRSDPQ</sequence>
<dbReference type="Proteomes" id="UP001341245">
    <property type="component" value="Unassembled WGS sequence"/>
</dbReference>
<dbReference type="EMBL" id="JASGXD010000025">
    <property type="protein sequence ID" value="KAK5999396.1"/>
    <property type="molecule type" value="Genomic_DNA"/>
</dbReference>
<comment type="caution">
    <text evidence="1">The sequence shown here is derived from an EMBL/GenBank/DDBJ whole genome shotgun (WGS) entry which is preliminary data.</text>
</comment>
<evidence type="ECO:0000313" key="2">
    <source>
        <dbReference type="Proteomes" id="UP001341245"/>
    </source>
</evidence>
<protein>
    <submittedName>
        <fullName evidence="1">Uncharacterized protein</fullName>
    </submittedName>
</protein>
<keyword evidence="2" id="KW-1185">Reference proteome</keyword>
<gene>
    <name evidence="1" type="ORF">QM012_005521</name>
</gene>
<accession>A0ABR0T5X8</accession>
<name>A0ABR0T5X8_AURPU</name>